<dbReference type="PANTHER" id="PTHR11076:SF35">
    <property type="entry name" value="DNA REPAIR PROTEIN HOMOLOG YOBH"/>
    <property type="match status" value="1"/>
</dbReference>
<comment type="similarity">
    <text evidence="1">Belongs to the DNA polymerase type-Y family.</text>
</comment>
<evidence type="ECO:0000313" key="3">
    <source>
        <dbReference type="EMBL" id="MBC1399926.1"/>
    </source>
</evidence>
<dbReference type="PROSITE" id="PS50173">
    <property type="entry name" value="UMUC"/>
    <property type="match status" value="1"/>
</dbReference>
<protein>
    <submittedName>
        <fullName evidence="3">Y-family DNA polymerase</fullName>
    </submittedName>
</protein>
<dbReference type="Pfam" id="PF00817">
    <property type="entry name" value="IMS"/>
    <property type="match status" value="1"/>
</dbReference>
<dbReference type="GO" id="GO:0005829">
    <property type="term" value="C:cytosol"/>
    <property type="evidence" value="ECO:0007669"/>
    <property type="project" value="TreeGrafter"/>
</dbReference>
<dbReference type="SUPFAM" id="SSF56672">
    <property type="entry name" value="DNA/RNA polymerases"/>
    <property type="match status" value="1"/>
</dbReference>
<evidence type="ECO:0000259" key="2">
    <source>
        <dbReference type="PROSITE" id="PS50173"/>
    </source>
</evidence>
<evidence type="ECO:0000256" key="1">
    <source>
        <dbReference type="ARBA" id="ARBA00010945"/>
    </source>
</evidence>
<comment type="caution">
    <text evidence="3">The sequence shown here is derived from an EMBL/GenBank/DDBJ whole genome shotgun (WGS) entry which is preliminary data.</text>
</comment>
<dbReference type="GO" id="GO:0003887">
    <property type="term" value="F:DNA-directed DNA polymerase activity"/>
    <property type="evidence" value="ECO:0007669"/>
    <property type="project" value="TreeGrafter"/>
</dbReference>
<name>A0A841YI22_9LIST</name>
<proteinExistence type="inferred from homology"/>
<reference evidence="3 4" key="1">
    <citation type="submission" date="2020-03" db="EMBL/GenBank/DDBJ databases">
        <title>Soil Listeria distribution.</title>
        <authorList>
            <person name="Liao J."/>
            <person name="Wiedmann M."/>
        </authorList>
    </citation>
    <scope>NUCLEOTIDE SEQUENCE [LARGE SCALE GENOMIC DNA]</scope>
    <source>
        <strain evidence="3 4">FSL L7-1645</strain>
    </source>
</reference>
<dbReference type="InterPro" id="IPR036775">
    <property type="entry name" value="DNA_pol_Y-fam_lit_finger_sf"/>
</dbReference>
<accession>A0A841YI22</accession>
<sequence>MDYSDVPRRDILCIDNRSFFASVECVKRGLDPLTTFLVVMSHADRPGGLVLAATPKMKEIFKIKTGSRRFELPDDPRIWIVPPRMKLYLKVNQMIQQIFLRYVPPKFLRPFSIDECFLDVTGSHALFGSTQEIATRIQRDILEELRLHVTIGIGDNLLLAKLALDNAAKKSDNGLAEWRYENIQETVWQIPKLTDFVGIGERMARRLYGLNIYSIFELSQASPNLLKYKLGVMGTELFYHAHGMDFSRIDEKYVPSEKSFGKSQILERDYDNPSEVAIVIREMTEEIAMRLREAYLDTASVYLSVGYSKYSVLKGFRKHLKIQPTNSSRTLVDNILTIFWEHVTEEPIRSLSISCGTLTPKKGLQLNLFEPPEKSLQQQQLDRTIDQIRKRYGFQAMMHASSLAEGATGLKRSSYVGGHQG</sequence>
<dbReference type="InterPro" id="IPR050116">
    <property type="entry name" value="DNA_polymerase-Y"/>
</dbReference>
<dbReference type="InterPro" id="IPR001126">
    <property type="entry name" value="UmuC"/>
</dbReference>
<dbReference type="CDD" id="cd01700">
    <property type="entry name" value="PolY_Pol_V_umuC"/>
    <property type="match status" value="1"/>
</dbReference>
<dbReference type="GO" id="GO:0003684">
    <property type="term" value="F:damaged DNA binding"/>
    <property type="evidence" value="ECO:0007669"/>
    <property type="project" value="InterPro"/>
</dbReference>
<evidence type="ECO:0000313" key="4">
    <source>
        <dbReference type="Proteomes" id="UP000571128"/>
    </source>
</evidence>
<dbReference type="Pfam" id="PF11799">
    <property type="entry name" value="IMS_C"/>
    <property type="match status" value="1"/>
</dbReference>
<dbReference type="GO" id="GO:0009432">
    <property type="term" value="P:SOS response"/>
    <property type="evidence" value="ECO:0007669"/>
    <property type="project" value="TreeGrafter"/>
</dbReference>
<dbReference type="Gene3D" id="1.10.150.20">
    <property type="entry name" value="5' to 3' exonuclease, C-terminal subdomain"/>
    <property type="match status" value="1"/>
</dbReference>
<dbReference type="InterPro" id="IPR043502">
    <property type="entry name" value="DNA/RNA_pol_sf"/>
</dbReference>
<dbReference type="RefSeq" id="WP_185363598.1">
    <property type="nucleotide sequence ID" value="NZ_JAARPY010000020.1"/>
</dbReference>
<dbReference type="Gene3D" id="3.40.1170.60">
    <property type="match status" value="1"/>
</dbReference>
<dbReference type="InterPro" id="IPR017961">
    <property type="entry name" value="DNA_pol_Y-fam_little_finger"/>
</dbReference>
<dbReference type="GO" id="GO:0006281">
    <property type="term" value="P:DNA repair"/>
    <property type="evidence" value="ECO:0007669"/>
    <property type="project" value="InterPro"/>
</dbReference>
<dbReference type="SUPFAM" id="SSF100879">
    <property type="entry name" value="Lesion bypass DNA polymerase (Y-family), little finger domain"/>
    <property type="match status" value="1"/>
</dbReference>
<gene>
    <name evidence="3" type="ORF">HB844_13765</name>
</gene>
<dbReference type="GO" id="GO:0042276">
    <property type="term" value="P:error-prone translesion synthesis"/>
    <property type="evidence" value="ECO:0007669"/>
    <property type="project" value="TreeGrafter"/>
</dbReference>
<dbReference type="Proteomes" id="UP000571128">
    <property type="component" value="Unassembled WGS sequence"/>
</dbReference>
<dbReference type="Gene3D" id="3.30.70.270">
    <property type="match status" value="1"/>
</dbReference>
<dbReference type="Gene3D" id="3.30.1490.100">
    <property type="entry name" value="DNA polymerase, Y-family, little finger domain"/>
    <property type="match status" value="1"/>
</dbReference>
<feature type="domain" description="UmuC" evidence="2">
    <location>
        <begin position="11"/>
        <end position="200"/>
    </location>
</feature>
<dbReference type="EMBL" id="JAARPY010000020">
    <property type="protein sequence ID" value="MBC1399926.1"/>
    <property type="molecule type" value="Genomic_DNA"/>
</dbReference>
<organism evidence="3 4">
    <name type="scientific">Listeria fleischmannii</name>
    <dbReference type="NCBI Taxonomy" id="1069827"/>
    <lineage>
        <taxon>Bacteria</taxon>
        <taxon>Bacillati</taxon>
        <taxon>Bacillota</taxon>
        <taxon>Bacilli</taxon>
        <taxon>Bacillales</taxon>
        <taxon>Listeriaceae</taxon>
        <taxon>Listeria</taxon>
    </lineage>
</organism>
<dbReference type="InterPro" id="IPR043128">
    <property type="entry name" value="Rev_trsase/Diguanyl_cyclase"/>
</dbReference>
<dbReference type="PANTHER" id="PTHR11076">
    <property type="entry name" value="DNA REPAIR POLYMERASE UMUC / TRANSFERASE FAMILY MEMBER"/>
    <property type="match status" value="1"/>
</dbReference>
<dbReference type="AlphaFoldDB" id="A0A841YI22"/>